<dbReference type="Pfam" id="PF00332">
    <property type="entry name" value="Glyco_hydro_17"/>
    <property type="match status" value="1"/>
</dbReference>
<gene>
    <name evidence="10" type="ORF">FSB_LOCUS35811</name>
</gene>
<evidence type="ECO:0000256" key="3">
    <source>
        <dbReference type="ARBA" id="ARBA00012780"/>
    </source>
</evidence>
<evidence type="ECO:0000256" key="5">
    <source>
        <dbReference type="ARBA" id="ARBA00023295"/>
    </source>
</evidence>
<evidence type="ECO:0000256" key="2">
    <source>
        <dbReference type="ARBA" id="ARBA00008773"/>
    </source>
</evidence>
<dbReference type="AlphaFoldDB" id="A0A2N9H8K9"/>
<dbReference type="PANTHER" id="PTHR32227">
    <property type="entry name" value="GLUCAN ENDO-1,3-BETA-GLUCOSIDASE BG1-RELATED-RELATED"/>
    <property type="match status" value="1"/>
</dbReference>
<dbReference type="InterPro" id="IPR017853">
    <property type="entry name" value="GH"/>
</dbReference>
<reference evidence="10" key="1">
    <citation type="submission" date="2018-02" db="EMBL/GenBank/DDBJ databases">
        <authorList>
            <person name="Cohen D.B."/>
            <person name="Kent A.D."/>
        </authorList>
    </citation>
    <scope>NUCLEOTIDE SEQUENCE</scope>
</reference>
<dbReference type="PROSITE" id="PS00587">
    <property type="entry name" value="GLYCOSYL_HYDROL_F17"/>
    <property type="match status" value="1"/>
</dbReference>
<dbReference type="FunFam" id="3.20.20.80:FF:000010">
    <property type="entry name" value="glucan endo-1,3-beta-glucosidase, basic"/>
    <property type="match status" value="1"/>
</dbReference>
<comment type="similarity">
    <text evidence="2 8">Belongs to the glycosyl hydrolase 17 family.</text>
</comment>
<evidence type="ECO:0000313" key="10">
    <source>
        <dbReference type="EMBL" id="SPD07929.1"/>
    </source>
</evidence>
<dbReference type="InterPro" id="IPR044965">
    <property type="entry name" value="Glyco_hydro_17_plant"/>
</dbReference>
<accession>A0A2N9H8K9</accession>
<sequence>MKSFKINIASSQDYANAWIRNNVQNYGDVKFKYIAVGNEIRPDGPYAQFLFPAMQNIQTAIYNAGLGRKNIKVSTPIYQAALAESYPPSKGSFTSEYRSLLDPIIGFLVSHRSPLLVNMYPYFSYIGNTQYIRLEYALFTSPSVVVQDGQLGYQNIFDAILDAFYSALEKANGGSLKIVVSEIGWPSEGGAATSFEYASTYNSNLIGHVKGGTPKRPGEAIETYMFAMFNENEKTSLGLSGGYHRVDCLPIYRTPERSSPLELACAATCRSKLRQGSSTCSRPNGLRNPLLRASNRAVDTTIGILITRSEERPHRSRHALVEAPAASPTRCTRPACANACQARARHTPAHAWHTLGPPCQLTRSGPEPDPSWN</sequence>
<dbReference type="Gene3D" id="3.20.20.80">
    <property type="entry name" value="Glycosidases"/>
    <property type="match status" value="1"/>
</dbReference>
<dbReference type="EC" id="3.2.1.39" evidence="3"/>
<dbReference type="GO" id="GO:0042973">
    <property type="term" value="F:glucan endo-1,3-beta-D-glucosidase activity"/>
    <property type="evidence" value="ECO:0007669"/>
    <property type="project" value="UniProtKB-EC"/>
</dbReference>
<organism evidence="10">
    <name type="scientific">Fagus sylvatica</name>
    <name type="common">Beechnut</name>
    <dbReference type="NCBI Taxonomy" id="28930"/>
    <lineage>
        <taxon>Eukaryota</taxon>
        <taxon>Viridiplantae</taxon>
        <taxon>Streptophyta</taxon>
        <taxon>Embryophyta</taxon>
        <taxon>Tracheophyta</taxon>
        <taxon>Spermatophyta</taxon>
        <taxon>Magnoliopsida</taxon>
        <taxon>eudicotyledons</taxon>
        <taxon>Gunneridae</taxon>
        <taxon>Pentapetalae</taxon>
        <taxon>rosids</taxon>
        <taxon>fabids</taxon>
        <taxon>Fagales</taxon>
        <taxon>Fagaceae</taxon>
        <taxon>Fagus</taxon>
    </lineage>
</organism>
<dbReference type="SUPFAM" id="SSF51445">
    <property type="entry name" value="(Trans)glycosidases"/>
    <property type="match status" value="1"/>
</dbReference>
<evidence type="ECO:0000256" key="7">
    <source>
        <dbReference type="ARBA" id="ARBA00033417"/>
    </source>
</evidence>
<evidence type="ECO:0000256" key="4">
    <source>
        <dbReference type="ARBA" id="ARBA00022801"/>
    </source>
</evidence>
<name>A0A2N9H8K9_FAGSY</name>
<evidence type="ECO:0000256" key="6">
    <source>
        <dbReference type="ARBA" id="ARBA00033335"/>
    </source>
</evidence>
<dbReference type="InterPro" id="IPR000490">
    <property type="entry name" value="Glyco_hydro_17"/>
</dbReference>
<dbReference type="GO" id="GO:0005975">
    <property type="term" value="P:carbohydrate metabolic process"/>
    <property type="evidence" value="ECO:0007669"/>
    <property type="project" value="InterPro"/>
</dbReference>
<proteinExistence type="inferred from homology"/>
<keyword evidence="5 9" id="KW-0326">Glycosidase</keyword>
<dbReference type="EMBL" id="OIVN01002982">
    <property type="protein sequence ID" value="SPD07929.1"/>
    <property type="molecule type" value="Genomic_DNA"/>
</dbReference>
<evidence type="ECO:0000256" key="9">
    <source>
        <dbReference type="RuleBase" id="RU004336"/>
    </source>
</evidence>
<comment type="catalytic activity">
    <reaction evidence="1">
        <text>Hydrolysis of (1-&gt;3)-beta-D-glucosidic linkages in (1-&gt;3)-beta-D-glucans.</text>
        <dbReference type="EC" id="3.2.1.39"/>
    </reaction>
</comment>
<protein>
    <recommendedName>
        <fullName evidence="3">glucan endo-1,3-beta-D-glucosidase</fullName>
        <ecNumber evidence="3">3.2.1.39</ecNumber>
    </recommendedName>
    <alternativeName>
        <fullName evidence="6">(1-&gt;3)-beta-glucan endohydrolase</fullName>
    </alternativeName>
    <alternativeName>
        <fullName evidence="7">Beta-1,3-endoglucanase</fullName>
    </alternativeName>
</protein>
<keyword evidence="4 9" id="KW-0378">Hydrolase</keyword>
<evidence type="ECO:0000256" key="1">
    <source>
        <dbReference type="ARBA" id="ARBA00000382"/>
    </source>
</evidence>
<evidence type="ECO:0000256" key="8">
    <source>
        <dbReference type="RuleBase" id="RU004335"/>
    </source>
</evidence>